<organism evidence="8 9">
    <name type="scientific">Hypericibacter adhaerens</name>
    <dbReference type="NCBI Taxonomy" id="2602016"/>
    <lineage>
        <taxon>Bacteria</taxon>
        <taxon>Pseudomonadati</taxon>
        <taxon>Pseudomonadota</taxon>
        <taxon>Alphaproteobacteria</taxon>
        <taxon>Rhodospirillales</taxon>
        <taxon>Dongiaceae</taxon>
        <taxon>Hypericibacter</taxon>
    </lineage>
</organism>
<dbReference type="InterPro" id="IPR025110">
    <property type="entry name" value="AMP-bd_C"/>
</dbReference>
<comment type="similarity">
    <text evidence="1">Belongs to the ATP-dependent AMP-binding enzyme family.</text>
</comment>
<feature type="domain" description="AMP-dependent synthetase/ligase" evidence="6">
    <location>
        <begin position="18"/>
        <end position="364"/>
    </location>
</feature>
<dbReference type="GO" id="GO:0031956">
    <property type="term" value="F:medium-chain fatty acid-CoA ligase activity"/>
    <property type="evidence" value="ECO:0007669"/>
    <property type="project" value="TreeGrafter"/>
</dbReference>
<reference evidence="8 9" key="1">
    <citation type="submission" date="2019-08" db="EMBL/GenBank/DDBJ databases">
        <title>Hyperibacter terrae gen. nov., sp. nov. and Hyperibacter viscosus sp. nov., two new members in the family Rhodospirillaceae isolated from the rhizosphere of Hypericum perforatum.</title>
        <authorList>
            <person name="Noviana Z."/>
        </authorList>
    </citation>
    <scope>NUCLEOTIDE SEQUENCE [LARGE SCALE GENOMIC DNA]</scope>
    <source>
        <strain evidence="8 9">R5959</strain>
    </source>
</reference>
<dbReference type="OrthoDB" id="9803968at2"/>
<keyword evidence="9" id="KW-1185">Reference proteome</keyword>
<dbReference type="KEGG" id="hadh:FRZ61_44940"/>
<evidence type="ECO:0000256" key="3">
    <source>
        <dbReference type="ARBA" id="ARBA00051915"/>
    </source>
</evidence>
<dbReference type="InterPro" id="IPR020845">
    <property type="entry name" value="AMP-binding_CS"/>
</dbReference>
<dbReference type="InterPro" id="IPR042099">
    <property type="entry name" value="ANL_N_sf"/>
</dbReference>
<dbReference type="EMBL" id="CP042582">
    <property type="protein sequence ID" value="QEX24553.1"/>
    <property type="molecule type" value="Genomic_DNA"/>
</dbReference>
<dbReference type="GO" id="GO:0006631">
    <property type="term" value="P:fatty acid metabolic process"/>
    <property type="evidence" value="ECO:0007669"/>
    <property type="project" value="TreeGrafter"/>
</dbReference>
<name>A0A5J6N701_9PROT</name>
<dbReference type="Gene3D" id="3.30.300.30">
    <property type="match status" value="1"/>
</dbReference>
<dbReference type="PANTHER" id="PTHR43201">
    <property type="entry name" value="ACYL-COA SYNTHETASE"/>
    <property type="match status" value="1"/>
</dbReference>
<dbReference type="CDD" id="cd05941">
    <property type="entry name" value="MCS"/>
    <property type="match status" value="1"/>
</dbReference>
<keyword evidence="2" id="KW-0436">Ligase</keyword>
<evidence type="ECO:0000256" key="4">
    <source>
        <dbReference type="ARBA" id="ARBA00066616"/>
    </source>
</evidence>
<evidence type="ECO:0000313" key="9">
    <source>
        <dbReference type="Proteomes" id="UP000325797"/>
    </source>
</evidence>
<dbReference type="NCBIfam" id="NF005702">
    <property type="entry name" value="PRK07514.1"/>
    <property type="match status" value="1"/>
</dbReference>
<evidence type="ECO:0000256" key="1">
    <source>
        <dbReference type="ARBA" id="ARBA00006432"/>
    </source>
</evidence>
<sequence length="509" mass="55543">MSSNRNLFAILARNFPKDPGAPLLETANGAVRSYHEMLELSARIGRTLLAASAKPGERLMVQVEKTPEAIALYLAALRIGAIYLPLNTGYRRDEVEYFLTDAAPKVVVVTPGSPLADESLIKDHGARMLTLDAEGRGSLIDAAQRQPAEIEDFECDDATIAAILYTSGTTGKPKGAMLSHGNLSSNAAALHEIWRFEPRDRLLHALPIFHTHGLFVALNTTLLNGTSMVFLKHFDAAEVIRLLPRVTVMMGVPTFYTRLLASPEFGRDCCRDMRLFISGSAPLTVETFNAFKERTGHTILERYGMTEANMITSNPYQRDRVAGSVGFPLPGVSLRIADDQGKPLKQGEVGGIEVKGPNIFQGYWRNPEKTKSEFRADGFFITGDVGRIDERGYVHIVGRSKDLIISGGFNVYPKEVESVIDTLPGVAESAVIGVPHADFGEGVVAVVVGKPGAQLAEKQIAEATRDHLAAYKAPKAVFLVEQLPRNAMGKVEKAKLRETYKATFAAPRR</sequence>
<accession>A0A5J6N701</accession>
<dbReference type="InterPro" id="IPR045851">
    <property type="entry name" value="AMP-bd_C_sf"/>
</dbReference>
<evidence type="ECO:0000313" key="8">
    <source>
        <dbReference type="EMBL" id="QEX24553.1"/>
    </source>
</evidence>
<dbReference type="Gene3D" id="3.40.50.12780">
    <property type="entry name" value="N-terminal domain of ligase-like"/>
    <property type="match status" value="1"/>
</dbReference>
<dbReference type="FunFam" id="3.30.300.30:FF:000008">
    <property type="entry name" value="2,3-dihydroxybenzoate-AMP ligase"/>
    <property type="match status" value="1"/>
</dbReference>
<dbReference type="Pfam" id="PF00501">
    <property type="entry name" value="AMP-binding"/>
    <property type="match status" value="1"/>
</dbReference>
<dbReference type="PROSITE" id="PS00455">
    <property type="entry name" value="AMP_BINDING"/>
    <property type="match status" value="1"/>
</dbReference>
<protein>
    <recommendedName>
        <fullName evidence="5">3-methylmercaptopropionyl-CoA ligase</fullName>
        <ecNumber evidence="4">6.2.1.44</ecNumber>
    </recommendedName>
</protein>
<gene>
    <name evidence="8" type="ORF">FRZ61_44940</name>
</gene>
<feature type="domain" description="AMP-binding enzyme C-terminal" evidence="7">
    <location>
        <begin position="415"/>
        <end position="490"/>
    </location>
</feature>
<evidence type="ECO:0000259" key="6">
    <source>
        <dbReference type="Pfam" id="PF00501"/>
    </source>
</evidence>
<evidence type="ECO:0000256" key="2">
    <source>
        <dbReference type="ARBA" id="ARBA00022598"/>
    </source>
</evidence>
<dbReference type="PANTHER" id="PTHR43201:SF8">
    <property type="entry name" value="ACYL-COA SYNTHETASE FAMILY MEMBER 3"/>
    <property type="match status" value="1"/>
</dbReference>
<comment type="catalytic activity">
    <reaction evidence="3">
        <text>3-(methylsulfanyl)propanoate + ATP + CoA = 3-(methylsulfanyl)propanoyl-CoA + AMP + diphosphate</text>
        <dbReference type="Rhea" id="RHEA:43052"/>
        <dbReference type="ChEBI" id="CHEBI:30616"/>
        <dbReference type="ChEBI" id="CHEBI:33019"/>
        <dbReference type="ChEBI" id="CHEBI:49016"/>
        <dbReference type="ChEBI" id="CHEBI:57287"/>
        <dbReference type="ChEBI" id="CHEBI:82815"/>
        <dbReference type="ChEBI" id="CHEBI:456215"/>
        <dbReference type="EC" id="6.2.1.44"/>
    </reaction>
    <physiologicalReaction direction="left-to-right" evidence="3">
        <dbReference type="Rhea" id="RHEA:43053"/>
    </physiologicalReaction>
</comment>
<evidence type="ECO:0000259" key="7">
    <source>
        <dbReference type="Pfam" id="PF13193"/>
    </source>
</evidence>
<dbReference type="InterPro" id="IPR000873">
    <property type="entry name" value="AMP-dep_synth/lig_dom"/>
</dbReference>
<dbReference type="SUPFAM" id="SSF56801">
    <property type="entry name" value="Acetyl-CoA synthetase-like"/>
    <property type="match status" value="1"/>
</dbReference>
<dbReference type="Pfam" id="PF13193">
    <property type="entry name" value="AMP-binding_C"/>
    <property type="match status" value="1"/>
</dbReference>
<dbReference type="AlphaFoldDB" id="A0A5J6N701"/>
<dbReference type="EC" id="6.2.1.44" evidence="4"/>
<dbReference type="RefSeq" id="WP_151119820.1">
    <property type="nucleotide sequence ID" value="NZ_CP042582.1"/>
</dbReference>
<dbReference type="Proteomes" id="UP000325797">
    <property type="component" value="Chromosome"/>
</dbReference>
<evidence type="ECO:0000256" key="5">
    <source>
        <dbReference type="ARBA" id="ARBA00067668"/>
    </source>
</evidence>
<proteinExistence type="inferred from homology"/>